<sequence>MYLTSTQQQALSMDVRFLVTFLEVVKTRHFGKTAENLYLTPSAVSARIKQLEEYFNSPLFIRNRNSIQLTAAGQKLVPFAESLASTLNDAVKAINNVNVQHIALAGTPNAWELYLSNALTSIGEYFPALSVRAEIMTNEQLLRQLHNRTIDLAVVSEPLKSEQIETVTLLNVPLALYVKQLDDEDLDAVSKRYISLEWHNKARDEVEKHFPKSKDAKFNTSSIRIALDLLLNQGGMALLPTSLAEDYVAKGLLTKLNECGEFGCSLKIAFLKEINHVGLREFIDFLLNMPKQEETLKLVSKQA</sequence>
<dbReference type="Pfam" id="PF00126">
    <property type="entry name" value="HTH_1"/>
    <property type="match status" value="1"/>
</dbReference>
<keyword evidence="4" id="KW-0804">Transcription</keyword>
<evidence type="ECO:0000256" key="2">
    <source>
        <dbReference type="ARBA" id="ARBA00023015"/>
    </source>
</evidence>
<dbReference type="STRING" id="1799789.AX660_18190"/>
<dbReference type="GO" id="GO:0000976">
    <property type="term" value="F:transcription cis-regulatory region binding"/>
    <property type="evidence" value="ECO:0007669"/>
    <property type="project" value="TreeGrafter"/>
</dbReference>
<dbReference type="EMBL" id="LSNE01000007">
    <property type="protein sequence ID" value="KXI28300.1"/>
    <property type="molecule type" value="Genomic_DNA"/>
</dbReference>
<keyword evidence="7" id="KW-1185">Reference proteome</keyword>
<dbReference type="InterPro" id="IPR036390">
    <property type="entry name" value="WH_DNA-bd_sf"/>
</dbReference>
<proteinExistence type="inferred from homology"/>
<reference evidence="7" key="1">
    <citation type="submission" date="2016-02" db="EMBL/GenBank/DDBJ databases">
        <authorList>
            <person name="Schultz-Johansen M."/>
            <person name="Glaring M.A."/>
            <person name="Bech P.K."/>
            <person name="Stougaard P."/>
        </authorList>
    </citation>
    <scope>NUCLEOTIDE SEQUENCE [LARGE SCALE GENOMIC DNA]</scope>
    <source>
        <strain evidence="7">S66</strain>
    </source>
</reference>
<evidence type="ECO:0000256" key="1">
    <source>
        <dbReference type="ARBA" id="ARBA00009437"/>
    </source>
</evidence>
<dbReference type="CDD" id="cd05466">
    <property type="entry name" value="PBP2_LTTR_substrate"/>
    <property type="match status" value="1"/>
</dbReference>
<name>A0A135ZZH8_9ALTE</name>
<dbReference type="InterPro" id="IPR005119">
    <property type="entry name" value="LysR_subst-bd"/>
</dbReference>
<dbReference type="PANTHER" id="PTHR30126">
    <property type="entry name" value="HTH-TYPE TRANSCRIPTIONAL REGULATOR"/>
    <property type="match status" value="1"/>
</dbReference>
<feature type="domain" description="HTH lysR-type" evidence="5">
    <location>
        <begin position="13"/>
        <end position="70"/>
    </location>
</feature>
<dbReference type="PROSITE" id="PS50931">
    <property type="entry name" value="HTH_LYSR"/>
    <property type="match status" value="1"/>
</dbReference>
<keyword evidence="3" id="KW-0238">DNA-binding</keyword>
<organism evidence="6 7">
    <name type="scientific">Paraglaciecola hydrolytica</name>
    <dbReference type="NCBI Taxonomy" id="1799789"/>
    <lineage>
        <taxon>Bacteria</taxon>
        <taxon>Pseudomonadati</taxon>
        <taxon>Pseudomonadota</taxon>
        <taxon>Gammaproteobacteria</taxon>
        <taxon>Alteromonadales</taxon>
        <taxon>Alteromonadaceae</taxon>
        <taxon>Paraglaciecola</taxon>
    </lineage>
</organism>
<dbReference type="SUPFAM" id="SSF53850">
    <property type="entry name" value="Periplasmic binding protein-like II"/>
    <property type="match status" value="1"/>
</dbReference>
<evidence type="ECO:0000313" key="6">
    <source>
        <dbReference type="EMBL" id="KXI28300.1"/>
    </source>
</evidence>
<gene>
    <name evidence="6" type="ORF">AX660_18190</name>
</gene>
<dbReference type="Gene3D" id="1.10.10.10">
    <property type="entry name" value="Winged helix-like DNA-binding domain superfamily/Winged helix DNA-binding domain"/>
    <property type="match status" value="1"/>
</dbReference>
<dbReference type="InterPro" id="IPR036388">
    <property type="entry name" value="WH-like_DNA-bd_sf"/>
</dbReference>
<evidence type="ECO:0000259" key="5">
    <source>
        <dbReference type="PROSITE" id="PS50931"/>
    </source>
</evidence>
<keyword evidence="2" id="KW-0805">Transcription regulation</keyword>
<dbReference type="FunFam" id="1.10.10.10:FF:000001">
    <property type="entry name" value="LysR family transcriptional regulator"/>
    <property type="match status" value="1"/>
</dbReference>
<dbReference type="Gene3D" id="3.40.190.10">
    <property type="entry name" value="Periplasmic binding protein-like II"/>
    <property type="match status" value="2"/>
</dbReference>
<dbReference type="GO" id="GO:0003700">
    <property type="term" value="F:DNA-binding transcription factor activity"/>
    <property type="evidence" value="ECO:0007669"/>
    <property type="project" value="InterPro"/>
</dbReference>
<dbReference type="SUPFAM" id="SSF46785">
    <property type="entry name" value="Winged helix' DNA-binding domain"/>
    <property type="match status" value="1"/>
</dbReference>
<comment type="caution">
    <text evidence="6">The sequence shown here is derived from an EMBL/GenBank/DDBJ whole genome shotgun (WGS) entry which is preliminary data.</text>
</comment>
<evidence type="ECO:0000313" key="7">
    <source>
        <dbReference type="Proteomes" id="UP000070299"/>
    </source>
</evidence>
<dbReference type="AlphaFoldDB" id="A0A135ZZH8"/>
<evidence type="ECO:0000256" key="3">
    <source>
        <dbReference type="ARBA" id="ARBA00023125"/>
    </source>
</evidence>
<protein>
    <recommendedName>
        <fullName evidence="5">HTH lysR-type domain-containing protein</fullName>
    </recommendedName>
</protein>
<accession>A0A135ZZH8</accession>
<dbReference type="PANTHER" id="PTHR30126:SF21">
    <property type="entry name" value="TRANSCRIPTIONAL REGULATOR-RELATED"/>
    <property type="match status" value="1"/>
</dbReference>
<dbReference type="InterPro" id="IPR000847">
    <property type="entry name" value="LysR_HTH_N"/>
</dbReference>
<dbReference type="Pfam" id="PF03466">
    <property type="entry name" value="LysR_substrate"/>
    <property type="match status" value="1"/>
</dbReference>
<comment type="similarity">
    <text evidence="1">Belongs to the LysR transcriptional regulatory family.</text>
</comment>
<dbReference type="Proteomes" id="UP000070299">
    <property type="component" value="Unassembled WGS sequence"/>
</dbReference>
<evidence type="ECO:0000256" key="4">
    <source>
        <dbReference type="ARBA" id="ARBA00023163"/>
    </source>
</evidence>